<accession>A0A1N6X0U5</accession>
<dbReference type="Proteomes" id="UP000186079">
    <property type="component" value="Unassembled WGS sequence"/>
</dbReference>
<gene>
    <name evidence="2" type="ORF">SAMN05421672_11285</name>
</gene>
<dbReference type="PROSITE" id="PS51257">
    <property type="entry name" value="PROKAR_LIPOPROTEIN"/>
    <property type="match status" value="1"/>
</dbReference>
<dbReference type="EMBL" id="FTMC01000012">
    <property type="protein sequence ID" value="SIQ95969.1"/>
    <property type="molecule type" value="Genomic_DNA"/>
</dbReference>
<name>A0A1N6X0U5_9PSED</name>
<protein>
    <recommendedName>
        <fullName evidence="4">Lipoprotein</fullName>
    </recommendedName>
</protein>
<proteinExistence type="predicted"/>
<feature type="compositionally biased region" description="Basic and acidic residues" evidence="1">
    <location>
        <begin position="44"/>
        <end position="59"/>
    </location>
</feature>
<sequence>MREMRWGAVMLLGLLLAACGDGNGERDRPPAAPAMQPGNPAAEGADRPDLHGEEAGTER</sequence>
<reference evidence="2 3" key="1">
    <citation type="submission" date="2017-01" db="EMBL/GenBank/DDBJ databases">
        <authorList>
            <person name="Mah S.A."/>
            <person name="Swanson W.J."/>
            <person name="Moy G.W."/>
            <person name="Vacquier V.D."/>
        </authorList>
    </citation>
    <scope>NUCLEOTIDE SEQUENCE [LARGE SCALE GENOMIC DNA]</scope>
    <source>
        <strain evidence="2 3">ATCC 29606</strain>
    </source>
</reference>
<dbReference type="AlphaFoldDB" id="A0A1N6X0U5"/>
<evidence type="ECO:0008006" key="4">
    <source>
        <dbReference type="Google" id="ProtNLM"/>
    </source>
</evidence>
<organism evidence="2 3">
    <name type="scientific">Pseudomonas flexibilis</name>
    <dbReference type="NCBI Taxonomy" id="706570"/>
    <lineage>
        <taxon>Bacteria</taxon>
        <taxon>Pseudomonadati</taxon>
        <taxon>Pseudomonadota</taxon>
        <taxon>Gammaproteobacteria</taxon>
        <taxon>Pseudomonadales</taxon>
        <taxon>Pseudomonadaceae</taxon>
        <taxon>Pseudomonas</taxon>
    </lineage>
</organism>
<evidence type="ECO:0000313" key="2">
    <source>
        <dbReference type="EMBL" id="SIQ95969.1"/>
    </source>
</evidence>
<evidence type="ECO:0000256" key="1">
    <source>
        <dbReference type="SAM" id="MobiDB-lite"/>
    </source>
</evidence>
<evidence type="ECO:0000313" key="3">
    <source>
        <dbReference type="Proteomes" id="UP000186079"/>
    </source>
</evidence>
<feature type="region of interest" description="Disordered" evidence="1">
    <location>
        <begin position="19"/>
        <end position="59"/>
    </location>
</feature>